<organism evidence="1 2">
    <name type="scientific">Avena sativa</name>
    <name type="common">Oat</name>
    <dbReference type="NCBI Taxonomy" id="4498"/>
    <lineage>
        <taxon>Eukaryota</taxon>
        <taxon>Viridiplantae</taxon>
        <taxon>Streptophyta</taxon>
        <taxon>Embryophyta</taxon>
        <taxon>Tracheophyta</taxon>
        <taxon>Spermatophyta</taxon>
        <taxon>Magnoliopsida</taxon>
        <taxon>Liliopsida</taxon>
        <taxon>Poales</taxon>
        <taxon>Poaceae</taxon>
        <taxon>BOP clade</taxon>
        <taxon>Pooideae</taxon>
        <taxon>Poodae</taxon>
        <taxon>Poeae</taxon>
        <taxon>Poeae Chloroplast Group 1 (Aveneae type)</taxon>
        <taxon>Aveninae</taxon>
        <taxon>Avena</taxon>
    </lineage>
</organism>
<protein>
    <submittedName>
        <fullName evidence="1">Uncharacterized protein</fullName>
    </submittedName>
</protein>
<reference evidence="1" key="1">
    <citation type="submission" date="2021-05" db="EMBL/GenBank/DDBJ databases">
        <authorList>
            <person name="Scholz U."/>
            <person name="Mascher M."/>
            <person name="Fiebig A."/>
        </authorList>
    </citation>
    <scope>NUCLEOTIDE SEQUENCE [LARGE SCALE GENOMIC DNA]</scope>
</reference>
<keyword evidence="2" id="KW-1185">Reference proteome</keyword>
<accession>A0ACD5WK49</accession>
<sequence length="357" mass="40725">MAELALRAVLGSMGNHAVQETTFLCGVTLEVSFLKDEPMRLQAYLKDADNKWRSGNARVAVLVSQIRTVVYEADNVIEAADYMEKRNRLKKGFMGALSRYAALPNDLVTLHKIGVEIQRVRRKLSEIFASAQILNIDLDNTGVLEYEFPQDTNLMHQNFEDDVVIVGFEDEHKEIVDRLVSSENMLTAVSLVAMGGARKTTLARKVYTSSTVRQHFQAIAWVTVSQKFKGIHLLNNIMKQMIETSDGSRAIDATQEYEVGKKVRDFLLHKRYFVVLDDVWDTDTWEQINRMVNIFPDTNNGSRVLLTTRKKDVANHIPMPTHVHVLKQLDREKSWELFGSKALPSYKRSSICDVEEF</sequence>
<name>A0ACD5WK49_AVESA</name>
<dbReference type="Proteomes" id="UP001732700">
    <property type="component" value="Chromosome 4A"/>
</dbReference>
<proteinExistence type="predicted"/>
<evidence type="ECO:0000313" key="2">
    <source>
        <dbReference type="Proteomes" id="UP001732700"/>
    </source>
</evidence>
<evidence type="ECO:0000313" key="1">
    <source>
        <dbReference type="EnsemblPlants" id="AVESA.00010b.r2.4AG0653380.1.CDS.1"/>
    </source>
</evidence>
<dbReference type="EnsemblPlants" id="AVESA.00010b.r2.4AG0653380.1">
    <property type="protein sequence ID" value="AVESA.00010b.r2.4AG0653380.1.CDS.1"/>
    <property type="gene ID" value="AVESA.00010b.r2.4AG0653380"/>
</dbReference>
<reference evidence="1" key="2">
    <citation type="submission" date="2025-09" db="UniProtKB">
        <authorList>
            <consortium name="EnsemblPlants"/>
        </authorList>
    </citation>
    <scope>IDENTIFICATION</scope>
</reference>